<sequence length="94" mass="10399">MIVRGIITEFGALITVPEAFSHWMKMRMPISLSLFRANTDAVTAWPLLTLIRLIAVLRSDLYCAELVRPVATILSAFSPLFSHDVTRLSVVVAG</sequence>
<comment type="caution">
    <text evidence="1">The sequence shown here is derived from an EMBL/GenBank/DDBJ whole genome shotgun (WGS) entry which is preliminary data.</text>
</comment>
<protein>
    <submittedName>
        <fullName evidence="1">Uncharacterized protein</fullName>
    </submittedName>
</protein>
<evidence type="ECO:0000313" key="1">
    <source>
        <dbReference type="EMBL" id="PZQ08594.1"/>
    </source>
</evidence>
<proteinExistence type="predicted"/>
<reference evidence="1 2" key="1">
    <citation type="submission" date="2017-08" db="EMBL/GenBank/DDBJ databases">
        <title>Infants hospitalized years apart are colonized by the same room-sourced microbial strains.</title>
        <authorList>
            <person name="Brooks B."/>
            <person name="Olm M.R."/>
            <person name="Firek B.A."/>
            <person name="Baker R."/>
            <person name="Thomas B.C."/>
            <person name="Morowitz M.J."/>
            <person name="Banfield J.F."/>
        </authorList>
    </citation>
    <scope>NUCLEOTIDE SEQUENCE [LARGE SCALE GENOMIC DNA]</scope>
    <source>
        <strain evidence="1">S2_005_003_R2_42</strain>
    </source>
</reference>
<dbReference type="EMBL" id="QFPO01000047">
    <property type="protein sequence ID" value="PZQ08594.1"/>
    <property type="molecule type" value="Genomic_DNA"/>
</dbReference>
<feature type="non-terminal residue" evidence="1">
    <location>
        <position position="94"/>
    </location>
</feature>
<gene>
    <name evidence="1" type="ORF">DI564_18235</name>
</gene>
<organism evidence="1 2">
    <name type="scientific">Rhodanobacter denitrificans</name>
    <dbReference type="NCBI Taxonomy" id="666685"/>
    <lineage>
        <taxon>Bacteria</taxon>
        <taxon>Pseudomonadati</taxon>
        <taxon>Pseudomonadota</taxon>
        <taxon>Gammaproteobacteria</taxon>
        <taxon>Lysobacterales</taxon>
        <taxon>Rhodanobacteraceae</taxon>
        <taxon>Rhodanobacter</taxon>
    </lineage>
</organism>
<evidence type="ECO:0000313" key="2">
    <source>
        <dbReference type="Proteomes" id="UP000249046"/>
    </source>
</evidence>
<dbReference type="Proteomes" id="UP000249046">
    <property type="component" value="Unassembled WGS sequence"/>
</dbReference>
<name>A0A2W5JZQ9_9GAMM</name>
<accession>A0A2W5JZQ9</accession>
<dbReference type="AlphaFoldDB" id="A0A2W5JZQ9"/>